<dbReference type="Pfam" id="PF00172">
    <property type="entry name" value="Zn_clus"/>
    <property type="match status" value="1"/>
</dbReference>
<dbReference type="Pfam" id="PF11951">
    <property type="entry name" value="Fungal_trans_2"/>
    <property type="match status" value="1"/>
</dbReference>
<proteinExistence type="predicted"/>
<feature type="compositionally biased region" description="Polar residues" evidence="2">
    <location>
        <begin position="67"/>
        <end position="77"/>
    </location>
</feature>
<dbReference type="EMBL" id="ML978716">
    <property type="protein sequence ID" value="KAF2088496.1"/>
    <property type="molecule type" value="Genomic_DNA"/>
</dbReference>
<dbReference type="CDD" id="cd00067">
    <property type="entry name" value="GAL4"/>
    <property type="match status" value="1"/>
</dbReference>
<dbReference type="OrthoDB" id="4491390at2759"/>
<evidence type="ECO:0000259" key="3">
    <source>
        <dbReference type="PROSITE" id="PS50048"/>
    </source>
</evidence>
<dbReference type="InterPro" id="IPR053175">
    <property type="entry name" value="DHMBA_Reg_Transcription_Factor"/>
</dbReference>
<gene>
    <name evidence="4" type="ORF">K490DRAFT_72909</name>
</gene>
<comment type="caution">
    <text evidence="4">The sequence shown here is derived from an EMBL/GenBank/DDBJ whole genome shotgun (WGS) entry which is preliminary data.</text>
</comment>
<dbReference type="AlphaFoldDB" id="A0A9P4HXW9"/>
<name>A0A9P4HXW9_9PEZI</name>
<accession>A0A9P4HXW9</accession>
<dbReference type="Gene3D" id="4.10.240.10">
    <property type="entry name" value="Zn(2)-C6 fungal-type DNA-binding domain"/>
    <property type="match status" value="1"/>
</dbReference>
<dbReference type="InterPro" id="IPR021858">
    <property type="entry name" value="Fun_TF"/>
</dbReference>
<protein>
    <recommendedName>
        <fullName evidence="3">Zn(2)-C6 fungal-type domain-containing protein</fullName>
    </recommendedName>
</protein>
<dbReference type="InterPro" id="IPR036864">
    <property type="entry name" value="Zn2-C6_fun-type_DNA-bd_sf"/>
</dbReference>
<keyword evidence="1" id="KW-0539">Nucleus</keyword>
<evidence type="ECO:0000313" key="5">
    <source>
        <dbReference type="Proteomes" id="UP000799776"/>
    </source>
</evidence>
<dbReference type="PANTHER" id="PTHR38791">
    <property type="entry name" value="ZN(II)2CYS6 TRANSCRIPTION FACTOR (EUROFUNG)-RELATED-RELATED"/>
    <property type="match status" value="1"/>
</dbReference>
<keyword evidence="5" id="KW-1185">Reference proteome</keyword>
<evidence type="ECO:0000256" key="1">
    <source>
        <dbReference type="ARBA" id="ARBA00023242"/>
    </source>
</evidence>
<feature type="domain" description="Zn(2)-C6 fungal-type" evidence="3">
    <location>
        <begin position="10"/>
        <end position="38"/>
    </location>
</feature>
<feature type="region of interest" description="Disordered" evidence="2">
    <location>
        <begin position="58"/>
        <end position="97"/>
    </location>
</feature>
<dbReference type="InterPro" id="IPR001138">
    <property type="entry name" value="Zn2Cys6_DnaBD"/>
</dbReference>
<organism evidence="4 5">
    <name type="scientific">Saccharata proteae CBS 121410</name>
    <dbReference type="NCBI Taxonomy" id="1314787"/>
    <lineage>
        <taxon>Eukaryota</taxon>
        <taxon>Fungi</taxon>
        <taxon>Dikarya</taxon>
        <taxon>Ascomycota</taxon>
        <taxon>Pezizomycotina</taxon>
        <taxon>Dothideomycetes</taxon>
        <taxon>Dothideomycetes incertae sedis</taxon>
        <taxon>Botryosphaeriales</taxon>
        <taxon>Saccharataceae</taxon>
        <taxon>Saccharata</taxon>
    </lineage>
</organism>
<evidence type="ECO:0000256" key="2">
    <source>
        <dbReference type="SAM" id="MobiDB-lite"/>
    </source>
</evidence>
<dbReference type="GO" id="GO:0000981">
    <property type="term" value="F:DNA-binding transcription factor activity, RNA polymerase II-specific"/>
    <property type="evidence" value="ECO:0007669"/>
    <property type="project" value="InterPro"/>
</dbReference>
<dbReference type="CDD" id="cd12148">
    <property type="entry name" value="fungal_TF_MHR"/>
    <property type="match status" value="1"/>
</dbReference>
<evidence type="ECO:0000313" key="4">
    <source>
        <dbReference type="EMBL" id="KAF2088496.1"/>
    </source>
</evidence>
<reference evidence="4" key="1">
    <citation type="journal article" date="2020" name="Stud. Mycol.">
        <title>101 Dothideomycetes genomes: a test case for predicting lifestyles and emergence of pathogens.</title>
        <authorList>
            <person name="Haridas S."/>
            <person name="Albert R."/>
            <person name="Binder M."/>
            <person name="Bloem J."/>
            <person name="Labutti K."/>
            <person name="Salamov A."/>
            <person name="Andreopoulos B."/>
            <person name="Baker S."/>
            <person name="Barry K."/>
            <person name="Bills G."/>
            <person name="Bluhm B."/>
            <person name="Cannon C."/>
            <person name="Castanera R."/>
            <person name="Culley D."/>
            <person name="Daum C."/>
            <person name="Ezra D."/>
            <person name="Gonzalez J."/>
            <person name="Henrissat B."/>
            <person name="Kuo A."/>
            <person name="Liang C."/>
            <person name="Lipzen A."/>
            <person name="Lutzoni F."/>
            <person name="Magnuson J."/>
            <person name="Mondo S."/>
            <person name="Nolan M."/>
            <person name="Ohm R."/>
            <person name="Pangilinan J."/>
            <person name="Park H.-J."/>
            <person name="Ramirez L."/>
            <person name="Alfaro M."/>
            <person name="Sun H."/>
            <person name="Tritt A."/>
            <person name="Yoshinaga Y."/>
            <person name="Zwiers L.-H."/>
            <person name="Turgeon B."/>
            <person name="Goodwin S."/>
            <person name="Spatafora J."/>
            <person name="Crous P."/>
            <person name="Grigoriev I."/>
        </authorList>
    </citation>
    <scope>NUCLEOTIDE SEQUENCE</scope>
    <source>
        <strain evidence="4">CBS 121410</strain>
    </source>
</reference>
<dbReference type="Proteomes" id="UP000799776">
    <property type="component" value="Unassembled WGS sequence"/>
</dbReference>
<dbReference type="PROSITE" id="PS00463">
    <property type="entry name" value="ZN2_CY6_FUNGAL_1"/>
    <property type="match status" value="1"/>
</dbReference>
<dbReference type="PROSITE" id="PS50048">
    <property type="entry name" value="ZN2_CY6_FUNGAL_2"/>
    <property type="match status" value="1"/>
</dbReference>
<sequence length="532" mass="59224">MVYTGKPSRACQTCKKRRVKCDEARPFCGNCKKSGRTCPGFVDEFDLVFRDENAAVVRRSQKRSKATKSIPSESSSRYVRGHSPPVSSLRGTAGMNDIDPRGLSPTLEDKAIAFFFRNHVLIPQHEDCMRGHLDILLTHYNKTDSGSPLHTATNAVAMHILSCYPGRGEVARDAAKYYGRALQQVGKALHDPVQAKSDQILMCIMMFTLYEALVATDKSMAAWANHVDGAATLVRLRGAEQFQSPDSRRVFQAARSMMVTASIWKCSPMEDFPWPDGWLGTEETQDNLANRFVALSIGLPMLRARSKALISRGKIDEKTVIGAKKLLDDAREFDASLEDWARGLPEGCTYRTVTMVHEISDDVEKEPRWLGPVHSYRDVFIANVWNDYRINRIICQSIISTCAKILWKSSGTVDSWFAVSSARFISQSLADDICASIPFLLTYEMQIDGPLARTQDSDAAEGQGAYLAVWPLYIASIVDDLPAQQLAWLKGRLLAIANNYNLQSARAFATAREHILAGAPSTMDFQWPAVRP</sequence>
<dbReference type="SUPFAM" id="SSF57701">
    <property type="entry name" value="Zn2/Cys6 DNA-binding domain"/>
    <property type="match status" value="1"/>
</dbReference>
<dbReference type="SMART" id="SM00066">
    <property type="entry name" value="GAL4"/>
    <property type="match status" value="1"/>
</dbReference>
<dbReference type="GO" id="GO:0008270">
    <property type="term" value="F:zinc ion binding"/>
    <property type="evidence" value="ECO:0007669"/>
    <property type="project" value="InterPro"/>
</dbReference>
<dbReference type="PANTHER" id="PTHR38791:SF13">
    <property type="entry name" value="ZN(2)-C6 FUNGAL-TYPE DOMAIN-CONTAINING PROTEIN"/>
    <property type="match status" value="1"/>
</dbReference>